<dbReference type="AlphaFoldDB" id="A0A452ZVB0"/>
<organism evidence="2 3">
    <name type="scientific">Aegilops tauschii subsp. strangulata</name>
    <name type="common">Goatgrass</name>
    <dbReference type="NCBI Taxonomy" id="200361"/>
    <lineage>
        <taxon>Eukaryota</taxon>
        <taxon>Viridiplantae</taxon>
        <taxon>Streptophyta</taxon>
        <taxon>Embryophyta</taxon>
        <taxon>Tracheophyta</taxon>
        <taxon>Spermatophyta</taxon>
        <taxon>Magnoliopsida</taxon>
        <taxon>Liliopsida</taxon>
        <taxon>Poales</taxon>
        <taxon>Poaceae</taxon>
        <taxon>BOP clade</taxon>
        <taxon>Pooideae</taxon>
        <taxon>Triticodae</taxon>
        <taxon>Triticeae</taxon>
        <taxon>Triticinae</taxon>
        <taxon>Aegilops</taxon>
    </lineage>
</organism>
<reference evidence="3" key="2">
    <citation type="journal article" date="2017" name="Nat. Plants">
        <title>The Aegilops tauschii genome reveals multiple impacts of transposons.</title>
        <authorList>
            <person name="Zhao G."/>
            <person name="Zou C."/>
            <person name="Li K."/>
            <person name="Wang K."/>
            <person name="Li T."/>
            <person name="Gao L."/>
            <person name="Zhang X."/>
            <person name="Wang H."/>
            <person name="Yang Z."/>
            <person name="Liu X."/>
            <person name="Jiang W."/>
            <person name="Mao L."/>
            <person name="Kong X."/>
            <person name="Jiao Y."/>
            <person name="Jia J."/>
        </authorList>
    </citation>
    <scope>NUCLEOTIDE SEQUENCE [LARGE SCALE GENOMIC DNA]</scope>
    <source>
        <strain evidence="3">cv. AL8/78</strain>
    </source>
</reference>
<dbReference type="EnsemblPlants" id="AET1Gv20935400.1">
    <property type="protein sequence ID" value="AET1Gv20935400.1"/>
    <property type="gene ID" value="AET1Gv20935400"/>
</dbReference>
<evidence type="ECO:0000313" key="2">
    <source>
        <dbReference type="EnsemblPlants" id="AET1Gv20935400.1"/>
    </source>
</evidence>
<proteinExistence type="predicted"/>
<dbReference type="Proteomes" id="UP000015105">
    <property type="component" value="Chromosome 1D"/>
</dbReference>
<sequence length="53" mass="6131">MFSKKYLECRMERNLMAKQDMSELGFSNTDVVVTPSEKNNKLESPTSDSKEKK</sequence>
<evidence type="ECO:0000256" key="1">
    <source>
        <dbReference type="SAM" id="MobiDB-lite"/>
    </source>
</evidence>
<reference evidence="2" key="4">
    <citation type="submission" date="2019-03" db="UniProtKB">
        <authorList>
            <consortium name="EnsemblPlants"/>
        </authorList>
    </citation>
    <scope>IDENTIFICATION</scope>
</reference>
<protein>
    <submittedName>
        <fullName evidence="2">Uncharacterized protein</fullName>
    </submittedName>
</protein>
<feature type="region of interest" description="Disordered" evidence="1">
    <location>
        <begin position="28"/>
        <end position="53"/>
    </location>
</feature>
<dbReference type="PANTHER" id="PTHR47565">
    <property type="entry name" value="CYTOCHROME C OXIDASE 19-1"/>
    <property type="match status" value="1"/>
</dbReference>
<keyword evidence="3" id="KW-1185">Reference proteome</keyword>
<reference evidence="2" key="3">
    <citation type="journal article" date="2017" name="Nature">
        <title>Genome sequence of the progenitor of the wheat D genome Aegilops tauschii.</title>
        <authorList>
            <person name="Luo M.C."/>
            <person name="Gu Y.Q."/>
            <person name="Puiu D."/>
            <person name="Wang H."/>
            <person name="Twardziok S.O."/>
            <person name="Deal K.R."/>
            <person name="Huo N."/>
            <person name="Zhu T."/>
            <person name="Wang L."/>
            <person name="Wang Y."/>
            <person name="McGuire P.E."/>
            <person name="Liu S."/>
            <person name="Long H."/>
            <person name="Ramasamy R.K."/>
            <person name="Rodriguez J.C."/>
            <person name="Van S.L."/>
            <person name="Yuan L."/>
            <person name="Wang Z."/>
            <person name="Xia Z."/>
            <person name="Xiao L."/>
            <person name="Anderson O.D."/>
            <person name="Ouyang S."/>
            <person name="Liang Y."/>
            <person name="Zimin A.V."/>
            <person name="Pertea G."/>
            <person name="Qi P."/>
            <person name="Bennetzen J.L."/>
            <person name="Dai X."/>
            <person name="Dawson M.W."/>
            <person name="Muller H.G."/>
            <person name="Kugler K."/>
            <person name="Rivarola-Duarte L."/>
            <person name="Spannagl M."/>
            <person name="Mayer K.F.X."/>
            <person name="Lu F.H."/>
            <person name="Bevan M.W."/>
            <person name="Leroy P."/>
            <person name="Li P."/>
            <person name="You F.M."/>
            <person name="Sun Q."/>
            <person name="Liu Z."/>
            <person name="Lyons E."/>
            <person name="Wicker T."/>
            <person name="Salzberg S.L."/>
            <person name="Devos K.M."/>
            <person name="Dvorak J."/>
        </authorList>
    </citation>
    <scope>NUCLEOTIDE SEQUENCE [LARGE SCALE GENOMIC DNA]</scope>
    <source>
        <strain evidence="2">cv. AL8/78</strain>
    </source>
</reference>
<name>A0A452ZVB0_AEGTS</name>
<dbReference type="PANTHER" id="PTHR47565:SF2">
    <property type="entry name" value="CYTOCHROME C OXIDASE 19-1"/>
    <property type="match status" value="1"/>
</dbReference>
<reference evidence="2" key="5">
    <citation type="journal article" date="2021" name="G3 (Bethesda)">
        <title>Aegilops tauschii genome assembly Aet v5.0 features greater sequence contiguity and improved annotation.</title>
        <authorList>
            <person name="Wang L."/>
            <person name="Zhu T."/>
            <person name="Rodriguez J.C."/>
            <person name="Deal K.R."/>
            <person name="Dubcovsky J."/>
            <person name="McGuire P.E."/>
            <person name="Lux T."/>
            <person name="Spannagl M."/>
            <person name="Mayer K.F.X."/>
            <person name="Baldrich P."/>
            <person name="Meyers B.C."/>
            <person name="Huo N."/>
            <person name="Gu Y.Q."/>
            <person name="Zhou H."/>
            <person name="Devos K.M."/>
            <person name="Bennetzen J.L."/>
            <person name="Unver T."/>
            <person name="Budak H."/>
            <person name="Gulick P.J."/>
            <person name="Galiba G."/>
            <person name="Kalapos B."/>
            <person name="Nelson D.R."/>
            <person name="Li P."/>
            <person name="You F.M."/>
            <person name="Luo M.C."/>
            <person name="Dvorak J."/>
        </authorList>
    </citation>
    <scope>NUCLEOTIDE SEQUENCE [LARGE SCALE GENOMIC DNA]</scope>
    <source>
        <strain evidence="2">cv. AL8/78</strain>
    </source>
</reference>
<dbReference type="Gramene" id="AET1Gv20935400.1">
    <property type="protein sequence ID" value="AET1Gv20935400.1"/>
    <property type="gene ID" value="AET1Gv20935400"/>
</dbReference>
<accession>A0A452ZVB0</accession>
<evidence type="ECO:0000313" key="3">
    <source>
        <dbReference type="Proteomes" id="UP000015105"/>
    </source>
</evidence>
<reference evidence="3" key="1">
    <citation type="journal article" date="2014" name="Science">
        <title>Ancient hybridizations among the ancestral genomes of bread wheat.</title>
        <authorList>
            <consortium name="International Wheat Genome Sequencing Consortium,"/>
            <person name="Marcussen T."/>
            <person name="Sandve S.R."/>
            <person name="Heier L."/>
            <person name="Spannagl M."/>
            <person name="Pfeifer M."/>
            <person name="Jakobsen K.S."/>
            <person name="Wulff B.B."/>
            <person name="Steuernagel B."/>
            <person name="Mayer K.F."/>
            <person name="Olsen O.A."/>
        </authorList>
    </citation>
    <scope>NUCLEOTIDE SEQUENCE [LARGE SCALE GENOMIC DNA]</scope>
    <source>
        <strain evidence="3">cv. AL8/78</strain>
    </source>
</reference>